<evidence type="ECO:0000256" key="10">
    <source>
        <dbReference type="ARBA" id="ARBA00023002"/>
    </source>
</evidence>
<comment type="cofactor">
    <cofactor evidence="1">
        <name>Zn(2+)</name>
        <dbReference type="ChEBI" id="CHEBI:29105"/>
    </cofactor>
</comment>
<dbReference type="OrthoDB" id="9784228at2"/>
<feature type="transmembrane region" description="Helical" evidence="14">
    <location>
        <begin position="125"/>
        <end position="152"/>
    </location>
</feature>
<proteinExistence type="predicted"/>
<keyword evidence="17" id="KW-1185">Reference proteome</keyword>
<dbReference type="STRING" id="659014.SAMN04487996_103157"/>
<feature type="domain" description="Fatty acid hydroxylase" evidence="15">
    <location>
        <begin position="65"/>
        <end position="200"/>
    </location>
</feature>
<dbReference type="GO" id="GO:0016020">
    <property type="term" value="C:membrane"/>
    <property type="evidence" value="ECO:0007669"/>
    <property type="project" value="InterPro"/>
</dbReference>
<keyword evidence="8" id="KW-0862">Zinc</keyword>
<dbReference type="PANTHER" id="PTHR12863:SF1">
    <property type="entry name" value="FATTY ACID 2-HYDROXYLASE"/>
    <property type="match status" value="1"/>
</dbReference>
<evidence type="ECO:0000313" key="16">
    <source>
        <dbReference type="EMBL" id="SDE03198.1"/>
    </source>
</evidence>
<evidence type="ECO:0000256" key="14">
    <source>
        <dbReference type="SAM" id="Phobius"/>
    </source>
</evidence>
<evidence type="ECO:0000256" key="11">
    <source>
        <dbReference type="ARBA" id="ARBA00023098"/>
    </source>
</evidence>
<keyword evidence="13" id="KW-0275">Fatty acid biosynthesis</keyword>
<keyword evidence="11" id="KW-0443">Lipid metabolism</keyword>
<sequence>MPKNYVSNSTESSRMFKSSFLEAFSKVHYSVPLFIFVPVILYFSWKALGPGAMAWYTFVGVLFGGLFFWTFTEYFMHRYVFHFEPHGKFMERIHFIFHGVHHDYPNDAKRLVMPPSVSIPLATGFYFLFTIFLSEYYVAAFYSGFMAGYLFYDMSHYALHHANFKSAFWKKLKKHHMQHHYQDASKGYGVSSDIWDRVFDSNEKRAPKSNSI</sequence>
<organism evidence="16 17">
    <name type="scientific">Dyadobacter soli</name>
    <dbReference type="NCBI Taxonomy" id="659014"/>
    <lineage>
        <taxon>Bacteria</taxon>
        <taxon>Pseudomonadati</taxon>
        <taxon>Bacteroidota</taxon>
        <taxon>Cytophagia</taxon>
        <taxon>Cytophagales</taxon>
        <taxon>Spirosomataceae</taxon>
        <taxon>Dyadobacter</taxon>
    </lineage>
</organism>
<dbReference type="EMBL" id="FNAN01000003">
    <property type="protein sequence ID" value="SDE03198.1"/>
    <property type="molecule type" value="Genomic_DNA"/>
</dbReference>
<reference evidence="17" key="1">
    <citation type="submission" date="2016-10" db="EMBL/GenBank/DDBJ databases">
        <authorList>
            <person name="Varghese N."/>
            <person name="Submissions S."/>
        </authorList>
    </citation>
    <scope>NUCLEOTIDE SEQUENCE [LARGE SCALE GENOMIC DNA]</scope>
    <source>
        <strain evidence="17">DSM 25329</strain>
    </source>
</reference>
<evidence type="ECO:0000256" key="4">
    <source>
        <dbReference type="ARBA" id="ARBA00022692"/>
    </source>
</evidence>
<evidence type="ECO:0000259" key="15">
    <source>
        <dbReference type="Pfam" id="PF04116"/>
    </source>
</evidence>
<accession>A0A1G6ZKP9</accession>
<dbReference type="AlphaFoldDB" id="A0A1G6ZKP9"/>
<evidence type="ECO:0000256" key="13">
    <source>
        <dbReference type="ARBA" id="ARBA00023160"/>
    </source>
</evidence>
<evidence type="ECO:0000256" key="6">
    <source>
        <dbReference type="ARBA" id="ARBA00022824"/>
    </source>
</evidence>
<gene>
    <name evidence="16" type="ORF">SAMN04487996_103157</name>
</gene>
<dbReference type="Pfam" id="PF04116">
    <property type="entry name" value="FA_hydroxylase"/>
    <property type="match status" value="1"/>
</dbReference>
<keyword evidence="10" id="KW-0560">Oxidoreductase</keyword>
<protein>
    <submittedName>
        <fullName evidence="16">Fatty acid hydroxylase superfamily protein</fullName>
    </submittedName>
</protein>
<keyword evidence="5" id="KW-0479">Metal-binding</keyword>
<keyword evidence="3" id="KW-0444">Lipid biosynthesis</keyword>
<keyword evidence="9 14" id="KW-1133">Transmembrane helix</keyword>
<name>A0A1G6ZKP9_9BACT</name>
<keyword evidence="6" id="KW-0256">Endoplasmic reticulum</keyword>
<evidence type="ECO:0000256" key="5">
    <source>
        <dbReference type="ARBA" id="ARBA00022723"/>
    </source>
</evidence>
<comment type="subcellular location">
    <subcellularLocation>
        <location evidence="2">Endoplasmic reticulum membrane</location>
        <topology evidence="2">Multi-pass membrane protein</topology>
    </subcellularLocation>
</comment>
<evidence type="ECO:0000313" key="17">
    <source>
        <dbReference type="Proteomes" id="UP000198748"/>
    </source>
</evidence>
<evidence type="ECO:0000256" key="8">
    <source>
        <dbReference type="ARBA" id="ARBA00022833"/>
    </source>
</evidence>
<evidence type="ECO:0000256" key="3">
    <source>
        <dbReference type="ARBA" id="ARBA00022516"/>
    </source>
</evidence>
<evidence type="ECO:0000256" key="1">
    <source>
        <dbReference type="ARBA" id="ARBA00001947"/>
    </source>
</evidence>
<dbReference type="GO" id="GO:0006633">
    <property type="term" value="P:fatty acid biosynthetic process"/>
    <property type="evidence" value="ECO:0007669"/>
    <property type="project" value="UniProtKB-KW"/>
</dbReference>
<keyword evidence="4 14" id="KW-0812">Transmembrane</keyword>
<dbReference type="Proteomes" id="UP000198748">
    <property type="component" value="Unassembled WGS sequence"/>
</dbReference>
<keyword evidence="7" id="KW-0276">Fatty acid metabolism</keyword>
<dbReference type="GO" id="GO:0005506">
    <property type="term" value="F:iron ion binding"/>
    <property type="evidence" value="ECO:0007669"/>
    <property type="project" value="InterPro"/>
</dbReference>
<dbReference type="InterPro" id="IPR014430">
    <property type="entry name" value="Scs7"/>
</dbReference>
<keyword evidence="12 14" id="KW-0472">Membrane</keyword>
<evidence type="ECO:0000256" key="12">
    <source>
        <dbReference type="ARBA" id="ARBA00023136"/>
    </source>
</evidence>
<evidence type="ECO:0000256" key="2">
    <source>
        <dbReference type="ARBA" id="ARBA00004477"/>
    </source>
</evidence>
<evidence type="ECO:0000256" key="7">
    <source>
        <dbReference type="ARBA" id="ARBA00022832"/>
    </source>
</evidence>
<dbReference type="InterPro" id="IPR006694">
    <property type="entry name" value="Fatty_acid_hydroxylase"/>
</dbReference>
<evidence type="ECO:0000256" key="9">
    <source>
        <dbReference type="ARBA" id="ARBA00022989"/>
    </source>
</evidence>
<dbReference type="PANTHER" id="PTHR12863">
    <property type="entry name" value="FATTY ACID HYDROXYLASE"/>
    <property type="match status" value="1"/>
</dbReference>
<feature type="transmembrane region" description="Helical" evidence="14">
    <location>
        <begin position="52"/>
        <end position="71"/>
    </location>
</feature>
<dbReference type="RefSeq" id="WP_090147376.1">
    <property type="nucleotide sequence ID" value="NZ_FNAN01000003.1"/>
</dbReference>
<dbReference type="GO" id="GO:0080132">
    <property type="term" value="F:fatty acid 2-hydroxylase activity"/>
    <property type="evidence" value="ECO:0007669"/>
    <property type="project" value="InterPro"/>
</dbReference>
<feature type="transmembrane region" description="Helical" evidence="14">
    <location>
        <begin position="27"/>
        <end position="45"/>
    </location>
</feature>